<dbReference type="PANTHER" id="PTHR33608">
    <property type="entry name" value="BLL2464 PROTEIN"/>
    <property type="match status" value="1"/>
</dbReference>
<dbReference type="Pfam" id="PF01882">
    <property type="entry name" value="DUF58"/>
    <property type="match status" value="1"/>
</dbReference>
<dbReference type="InterPro" id="IPR002881">
    <property type="entry name" value="DUF58"/>
</dbReference>
<feature type="transmembrane region" description="Helical" evidence="1">
    <location>
        <begin position="27"/>
        <end position="46"/>
    </location>
</feature>
<dbReference type="AlphaFoldDB" id="A0A3N2BEP6"/>
<reference evidence="3 4" key="1">
    <citation type="submission" date="2018-11" db="EMBL/GenBank/DDBJ databases">
        <title>Sequencing the genomes of 1000 actinobacteria strains.</title>
        <authorList>
            <person name="Klenk H.-P."/>
        </authorList>
    </citation>
    <scope>NUCLEOTIDE SEQUENCE [LARGE SCALE GENOMIC DNA]</scope>
    <source>
        <strain evidence="3 4">DSM 11294</strain>
    </source>
</reference>
<dbReference type="PANTHER" id="PTHR33608:SF3">
    <property type="entry name" value="SLR2013 PROTEIN"/>
    <property type="match status" value="1"/>
</dbReference>
<proteinExistence type="predicted"/>
<evidence type="ECO:0000313" key="4">
    <source>
        <dbReference type="Proteomes" id="UP000280668"/>
    </source>
</evidence>
<organism evidence="3 4">
    <name type="scientific">Bogoriella caseilytica</name>
    <dbReference type="NCBI Taxonomy" id="56055"/>
    <lineage>
        <taxon>Bacteria</taxon>
        <taxon>Bacillati</taxon>
        <taxon>Actinomycetota</taxon>
        <taxon>Actinomycetes</taxon>
        <taxon>Micrococcales</taxon>
        <taxon>Bogoriellaceae</taxon>
        <taxon>Bogoriella</taxon>
    </lineage>
</organism>
<evidence type="ECO:0000259" key="2">
    <source>
        <dbReference type="Pfam" id="PF01882"/>
    </source>
</evidence>
<sequence>MLPTVRAAAVMAAGALPALLWPRPATVLSWILLVVLAVLVDALLAASPRRIELDRTPPLSVRPGEPTSSALLLTNAGTRTLRGLVRDAWPPSAGAATNRHRVQVPAGERRRVRTGLLATRRGRLEADLVTIRSVGPLGLGFRQRSLEAPASIVVLPPFRSRRHLPSKLARLREIDGQTTLLSRGQGTEFDSLREYVDGDDVRSIDWRASARGADVVVRTWRPERDRRVLIVIDVARLSAARLGEAPRLDAQIEAALLLAALATKAGDRVDLVAVDTRLRARVSGQAGPQLMSALAHSLATVEPSLVALDTVTVTQAARDMLSQRSLVVLMTALDPSSTVSGLLPAAAALARDHTVVLASASDPETAALRADRTSPERIYDAAAAEREALERRATAERLRRRRVEVVEAEPEDLAPALADKYLALKAAGRL</sequence>
<keyword evidence="1" id="KW-0812">Transmembrane</keyword>
<dbReference type="EMBL" id="RKHK01000001">
    <property type="protein sequence ID" value="ROR73736.1"/>
    <property type="molecule type" value="Genomic_DNA"/>
</dbReference>
<protein>
    <submittedName>
        <fullName evidence="3">Uncharacterized protein (DUF58 family)</fullName>
    </submittedName>
</protein>
<name>A0A3N2BEP6_9MICO</name>
<feature type="domain" description="DUF58" evidence="2">
    <location>
        <begin position="192"/>
        <end position="395"/>
    </location>
</feature>
<dbReference type="RefSeq" id="WP_123304119.1">
    <property type="nucleotide sequence ID" value="NZ_RKHK01000001.1"/>
</dbReference>
<accession>A0A3N2BEP6</accession>
<comment type="caution">
    <text evidence="3">The sequence shown here is derived from an EMBL/GenBank/DDBJ whole genome shotgun (WGS) entry which is preliminary data.</text>
</comment>
<keyword evidence="1" id="KW-0472">Membrane</keyword>
<dbReference type="Proteomes" id="UP000280668">
    <property type="component" value="Unassembled WGS sequence"/>
</dbReference>
<evidence type="ECO:0000313" key="3">
    <source>
        <dbReference type="EMBL" id="ROR73736.1"/>
    </source>
</evidence>
<dbReference type="OrthoDB" id="845740at2"/>
<keyword evidence="4" id="KW-1185">Reference proteome</keyword>
<keyword evidence="1" id="KW-1133">Transmembrane helix</keyword>
<evidence type="ECO:0000256" key="1">
    <source>
        <dbReference type="SAM" id="Phobius"/>
    </source>
</evidence>
<gene>
    <name evidence="3" type="ORF">EDD31_2124</name>
</gene>